<name>A0A3M2SHM6_9HYPO</name>
<evidence type="ECO:0000256" key="1">
    <source>
        <dbReference type="SAM" id="MobiDB-lite"/>
    </source>
</evidence>
<feature type="compositionally biased region" description="Basic and acidic residues" evidence="1">
    <location>
        <begin position="73"/>
        <end position="91"/>
    </location>
</feature>
<keyword evidence="5" id="KW-1185">Reference proteome</keyword>
<evidence type="ECO:0000256" key="3">
    <source>
        <dbReference type="SAM" id="SignalP"/>
    </source>
</evidence>
<keyword evidence="2" id="KW-0812">Transmembrane</keyword>
<reference evidence="4 5" key="1">
    <citation type="submission" date="2017-06" db="EMBL/GenBank/DDBJ databases">
        <title>Comparative genomic analysis of Ambrosia Fusariam Clade fungi.</title>
        <authorList>
            <person name="Stajich J.E."/>
            <person name="Carrillo J."/>
            <person name="Kijimoto T."/>
            <person name="Eskalen A."/>
            <person name="O'Donnell K."/>
            <person name="Kasson M."/>
        </authorList>
    </citation>
    <scope>NUCLEOTIDE SEQUENCE [LARGE SCALE GENOMIC DNA]</scope>
    <source>
        <strain evidence="4">UCR3666</strain>
    </source>
</reference>
<gene>
    <name evidence="4" type="ORF">CDV36_003240</name>
</gene>
<dbReference type="Proteomes" id="UP000277212">
    <property type="component" value="Unassembled WGS sequence"/>
</dbReference>
<comment type="caution">
    <text evidence="4">The sequence shown here is derived from an EMBL/GenBank/DDBJ whole genome shotgun (WGS) entry which is preliminary data.</text>
</comment>
<dbReference type="EMBL" id="NKUJ01000038">
    <property type="protein sequence ID" value="RMJ17056.1"/>
    <property type="molecule type" value="Genomic_DNA"/>
</dbReference>
<feature type="region of interest" description="Disordered" evidence="1">
    <location>
        <begin position="73"/>
        <end position="192"/>
    </location>
</feature>
<feature type="signal peptide" evidence="3">
    <location>
        <begin position="1"/>
        <end position="19"/>
    </location>
</feature>
<dbReference type="AlphaFoldDB" id="A0A3M2SHM6"/>
<keyword evidence="2" id="KW-1133">Transmembrane helix</keyword>
<protein>
    <recommendedName>
        <fullName evidence="6">Extracellular membrane protein CFEM domain-containing protein</fullName>
    </recommendedName>
</protein>
<evidence type="ECO:0000313" key="5">
    <source>
        <dbReference type="Proteomes" id="UP000277212"/>
    </source>
</evidence>
<sequence length="308" mass="32779">MRFVSALALLATTSSQVDAHQNLVARYDPDLARRLDCRYPEILNECLASRELHAGQRDDNACYVAASCSSLNRRERVSDGKREGEESGKDSHQRRRRQETESQETASEESASQETATTDNASSSSADAVTTTEEAASSSAETEATTTQESTAASASTEVTAISSTEASSQSSSTLASSTVQSSTSSTEAETTTEVGASCFSTTIKTTTVCPVESSSGQISTLECYSTNVTSSACSPGLLCATETTHGYNICMEMQNEVGLAGKIIGGCFGLAIAVCAGTLAMLIYQDKRKQRELQELMEARRLLKARR</sequence>
<evidence type="ECO:0008006" key="6">
    <source>
        <dbReference type="Google" id="ProtNLM"/>
    </source>
</evidence>
<evidence type="ECO:0000256" key="2">
    <source>
        <dbReference type="SAM" id="Phobius"/>
    </source>
</evidence>
<feature type="transmembrane region" description="Helical" evidence="2">
    <location>
        <begin position="264"/>
        <end position="285"/>
    </location>
</feature>
<feature type="chain" id="PRO_5018074823" description="Extracellular membrane protein CFEM domain-containing protein" evidence="3">
    <location>
        <begin position="20"/>
        <end position="308"/>
    </location>
</feature>
<keyword evidence="2" id="KW-0472">Membrane</keyword>
<accession>A0A3M2SHM6</accession>
<dbReference type="OrthoDB" id="3630276at2759"/>
<organism evidence="4 5">
    <name type="scientific">Fusarium kuroshium</name>
    <dbReference type="NCBI Taxonomy" id="2010991"/>
    <lineage>
        <taxon>Eukaryota</taxon>
        <taxon>Fungi</taxon>
        <taxon>Dikarya</taxon>
        <taxon>Ascomycota</taxon>
        <taxon>Pezizomycotina</taxon>
        <taxon>Sordariomycetes</taxon>
        <taxon>Hypocreomycetidae</taxon>
        <taxon>Hypocreales</taxon>
        <taxon>Nectriaceae</taxon>
        <taxon>Fusarium</taxon>
        <taxon>Fusarium solani species complex</taxon>
    </lineage>
</organism>
<proteinExistence type="predicted"/>
<feature type="compositionally biased region" description="Low complexity" evidence="1">
    <location>
        <begin position="103"/>
        <end position="192"/>
    </location>
</feature>
<keyword evidence="3" id="KW-0732">Signal</keyword>
<evidence type="ECO:0000313" key="4">
    <source>
        <dbReference type="EMBL" id="RMJ17056.1"/>
    </source>
</evidence>